<gene>
    <name evidence="2" type="primary">42</name>
    <name evidence="2" type="ORF">SEA_YECEY3_42</name>
</gene>
<dbReference type="KEGG" id="vg:64871085"/>
<dbReference type="RefSeq" id="YP_010061467.1">
    <property type="nucleotide sequence ID" value="NC_054783.1"/>
</dbReference>
<proteinExistence type="predicted"/>
<organism evidence="2 3">
    <name type="scientific">Mycobacterium phage Yecey3</name>
    <dbReference type="NCBI Taxonomy" id="2656617"/>
    <lineage>
        <taxon>Viruses</taxon>
        <taxon>Duplodnaviria</taxon>
        <taxon>Heunggongvirae</taxon>
        <taxon>Uroviricota</taxon>
        <taxon>Caudoviricetes</taxon>
        <taxon>Yeceytrevirus</taxon>
        <taxon>Yeceytrevirus yecey3</taxon>
    </lineage>
</organism>
<accession>A0A649V9A8</accession>
<name>A0A649V9A8_9CAUD</name>
<keyword evidence="1" id="KW-0175">Coiled coil</keyword>
<dbReference type="Proteomes" id="UP000423725">
    <property type="component" value="Segment"/>
</dbReference>
<dbReference type="GeneID" id="64871085"/>
<sequence>MADHVEFFDTLYQQWAMTTWAKDSYWMPEEDTSFPGSFNLIAVNPNTDERKPLAAFMDEADAEFVAGLHGAIPDLIRHLGEATDRADRLDEARDAAEGKYADVLLENAALREEIRSLEGELDK</sequence>
<dbReference type="EMBL" id="MN585979">
    <property type="protein sequence ID" value="QGJ88794.1"/>
    <property type="molecule type" value="Genomic_DNA"/>
</dbReference>
<reference evidence="2 3" key="1">
    <citation type="submission" date="2019-10" db="EMBL/GenBank/DDBJ databases">
        <authorList>
            <person name="Curtis N."/>
            <person name="Kistler A.L."/>
            <person name="Garlena R.A."/>
            <person name="Russell D.A."/>
            <person name="Pope W.H."/>
            <person name="Jacobs-Sera D."/>
            <person name="Hatfull G.F."/>
        </authorList>
    </citation>
    <scope>NUCLEOTIDE SEQUENCE [LARGE SCALE GENOMIC DNA]</scope>
</reference>
<feature type="coiled-coil region" evidence="1">
    <location>
        <begin position="79"/>
        <end position="120"/>
    </location>
</feature>
<evidence type="ECO:0000256" key="1">
    <source>
        <dbReference type="SAM" id="Coils"/>
    </source>
</evidence>
<keyword evidence="3" id="KW-1185">Reference proteome</keyword>
<protein>
    <submittedName>
        <fullName evidence="2">Uncharacterized protein</fullName>
    </submittedName>
</protein>
<evidence type="ECO:0000313" key="3">
    <source>
        <dbReference type="Proteomes" id="UP000423725"/>
    </source>
</evidence>
<evidence type="ECO:0000313" key="2">
    <source>
        <dbReference type="EMBL" id="QGJ88794.1"/>
    </source>
</evidence>